<dbReference type="KEGG" id="proo:MJB10_06125"/>
<evidence type="ECO:0000256" key="6">
    <source>
        <dbReference type="ARBA" id="ARBA00022679"/>
    </source>
</evidence>
<feature type="transmembrane region" description="Helical" evidence="12">
    <location>
        <begin position="614"/>
        <end position="635"/>
    </location>
</feature>
<keyword evidence="8 15" id="KW-0418">Kinase</keyword>
<dbReference type="SMART" id="SM00387">
    <property type="entry name" value="HATPase_c"/>
    <property type="match status" value="1"/>
</dbReference>
<keyword evidence="5" id="KW-0597">Phosphoprotein</keyword>
<evidence type="ECO:0000256" key="4">
    <source>
        <dbReference type="ARBA" id="ARBA00022475"/>
    </source>
</evidence>
<keyword evidence="10" id="KW-0902">Two-component regulatory system</keyword>
<dbReference type="InterPro" id="IPR003594">
    <property type="entry name" value="HATPase_dom"/>
</dbReference>
<dbReference type="AlphaFoldDB" id="A0AA96LPP9"/>
<dbReference type="Proteomes" id="UP001304650">
    <property type="component" value="Chromosome"/>
</dbReference>
<evidence type="ECO:0000313" key="15">
    <source>
        <dbReference type="EMBL" id="WNR45675.1"/>
    </source>
</evidence>
<dbReference type="Gene3D" id="3.30.565.10">
    <property type="entry name" value="Histidine kinase-like ATPase, C-terminal domain"/>
    <property type="match status" value="1"/>
</dbReference>
<dbReference type="Gene3D" id="6.10.340.10">
    <property type="match status" value="1"/>
</dbReference>
<keyword evidence="6 15" id="KW-0808">Transferase</keyword>
<comment type="catalytic activity">
    <reaction evidence="1">
        <text>ATP + protein L-histidine = ADP + protein N-phospho-L-histidine.</text>
        <dbReference type="EC" id="2.7.13.3"/>
    </reaction>
</comment>
<keyword evidence="4" id="KW-1003">Cell membrane</keyword>
<evidence type="ECO:0000256" key="9">
    <source>
        <dbReference type="ARBA" id="ARBA00022840"/>
    </source>
</evidence>
<feature type="transmembrane region" description="Helical" evidence="12">
    <location>
        <begin position="20"/>
        <end position="41"/>
    </location>
</feature>
<dbReference type="EMBL" id="CP130319">
    <property type="protein sequence ID" value="WNR45675.1"/>
    <property type="molecule type" value="Genomic_DNA"/>
</dbReference>
<dbReference type="RefSeq" id="WP_314802620.1">
    <property type="nucleotide sequence ID" value="NZ_CP130319.1"/>
</dbReference>
<evidence type="ECO:0000256" key="12">
    <source>
        <dbReference type="SAM" id="Phobius"/>
    </source>
</evidence>
<keyword evidence="12" id="KW-0812">Transmembrane</keyword>
<evidence type="ECO:0000256" key="8">
    <source>
        <dbReference type="ARBA" id="ARBA00022777"/>
    </source>
</evidence>
<evidence type="ECO:0000313" key="16">
    <source>
        <dbReference type="Proteomes" id="UP001304650"/>
    </source>
</evidence>
<dbReference type="GO" id="GO:0000155">
    <property type="term" value="F:phosphorelay sensor kinase activity"/>
    <property type="evidence" value="ECO:0007669"/>
    <property type="project" value="InterPro"/>
</dbReference>
<dbReference type="InterPro" id="IPR003660">
    <property type="entry name" value="HAMP_dom"/>
</dbReference>
<dbReference type="InterPro" id="IPR005467">
    <property type="entry name" value="His_kinase_dom"/>
</dbReference>
<keyword evidence="12" id="KW-1133">Transmembrane helix</keyword>
<dbReference type="PANTHER" id="PTHR34220">
    <property type="entry name" value="SENSOR HISTIDINE KINASE YPDA"/>
    <property type="match status" value="1"/>
</dbReference>
<dbReference type="InterPro" id="IPR050640">
    <property type="entry name" value="Bact_2-comp_sensor_kinase"/>
</dbReference>
<feature type="domain" description="HAMP" evidence="14">
    <location>
        <begin position="632"/>
        <end position="684"/>
    </location>
</feature>
<feature type="domain" description="Histidine kinase" evidence="13">
    <location>
        <begin position="808"/>
        <end position="915"/>
    </location>
</feature>
<reference evidence="15" key="1">
    <citation type="submission" date="2022-02" db="EMBL/GenBank/DDBJ databases">
        <title>Paenibacillus sp. MBLB1832 Whole Genome Shotgun Sequencing.</title>
        <authorList>
            <person name="Hwang C.Y."/>
            <person name="Cho E.-S."/>
            <person name="Seo M.-J."/>
        </authorList>
    </citation>
    <scope>NUCLEOTIDE SEQUENCE</scope>
    <source>
        <strain evidence="15">MBLB1832</strain>
    </source>
</reference>
<organism evidence="15 16">
    <name type="scientific">Paenibacillus roseopurpureus</name>
    <dbReference type="NCBI Taxonomy" id="2918901"/>
    <lineage>
        <taxon>Bacteria</taxon>
        <taxon>Bacillati</taxon>
        <taxon>Bacillota</taxon>
        <taxon>Bacilli</taxon>
        <taxon>Bacillales</taxon>
        <taxon>Paenibacillaceae</taxon>
        <taxon>Paenibacillus</taxon>
    </lineage>
</organism>
<evidence type="ECO:0000256" key="11">
    <source>
        <dbReference type="ARBA" id="ARBA00023136"/>
    </source>
</evidence>
<dbReference type="GO" id="GO:0005886">
    <property type="term" value="C:plasma membrane"/>
    <property type="evidence" value="ECO:0007669"/>
    <property type="project" value="UniProtKB-SubCell"/>
</dbReference>
<keyword evidence="7" id="KW-0547">Nucleotide-binding</keyword>
<evidence type="ECO:0000256" key="7">
    <source>
        <dbReference type="ARBA" id="ARBA00022741"/>
    </source>
</evidence>
<dbReference type="PANTHER" id="PTHR34220:SF7">
    <property type="entry name" value="SENSOR HISTIDINE KINASE YPDA"/>
    <property type="match status" value="1"/>
</dbReference>
<evidence type="ECO:0000256" key="2">
    <source>
        <dbReference type="ARBA" id="ARBA00004651"/>
    </source>
</evidence>
<keyword evidence="16" id="KW-1185">Reference proteome</keyword>
<sequence length="915" mass="102821">MNVRKLMPQQGSIQSRIVGLSLLLSMMAQAILFYIGFSFYLPLQNQARQEAQASMADQLQEQVLTKFNDWYNLLTVLQRPEISDLFLDTNGLRAPAEITPIRDRTVRQLQSLELGDSYGLEKIYFLGADRNQLAMSFDVQTGQVVELQALRYDLLAEAKLEGRFLQPLGRVRMLPEKDSLEQWILSLGADLLSEGTDRELADLFAATSKGLYVTNGNENGVFICMVIDPEGLQGLLSARAVPSAFVKLTEEGKVLWSSKQDDTRPIQARQVSLRPLAPYPYELRVEYAVAGGWPLPGNILGLLAILYVGQLLFTLSVSYGCSSAIFKTYTRIAKRLDREVASVEWGNVRLDEGWSSQRLNRLSLRTKLLAIFVLAVIVPVAAIGYLFNEITYRTTLDQISAIQVEASKVLLRTAQSRIRGVEHLTEQLAASEQIRQFLLQRNFQDLNGFRADTRMKIPMSSGMGELSYFIIYNEQGQSLYSSIYPDQPELFQLDPRTFLDTNRPVWLSAYKDITRQPSLAVTKRIGIRSPLGMADYYLLVIPKSTLLEGIGSPDVFLKMMNERGENLTPNGNLVKGEMKVITHKDETRDWTWSFAYSQVLVRQRARDYGARYDMVVIIVILLSIGISAVLSYLVTKPLAILVESMGAATFDAPVPRVASQGSSEIAGIIRSYNGMVERLERVVKENIQVLKENADRRLQEKELMSLKVKAELDMLQAQINPHFLYNTLELINMRGMRTGNPEISEIVTALADLLRYSVHKGGDTVPLRQELSHVRNYMVIQQHRLGHSFEVIWHIPQELEEKRVIPFILQPLVENALKHGLKGYEDGGVVSVEAELRGSQLRIAVSDNGMGMTAGQLARLKDQILLDVPTAVQQGIGLRNVYLRLTLFYSGDAELQVDSGIMKGTRVTLIIPNLP</sequence>
<dbReference type="EC" id="2.7.13.3" evidence="3"/>
<evidence type="ECO:0000259" key="13">
    <source>
        <dbReference type="PROSITE" id="PS50109"/>
    </source>
</evidence>
<dbReference type="Pfam" id="PF06580">
    <property type="entry name" value="His_kinase"/>
    <property type="match status" value="1"/>
</dbReference>
<dbReference type="SUPFAM" id="SSF55874">
    <property type="entry name" value="ATPase domain of HSP90 chaperone/DNA topoisomerase II/histidine kinase"/>
    <property type="match status" value="1"/>
</dbReference>
<dbReference type="InterPro" id="IPR036890">
    <property type="entry name" value="HATPase_C_sf"/>
</dbReference>
<gene>
    <name evidence="15" type="ORF">MJB10_06125</name>
</gene>
<evidence type="ECO:0000256" key="10">
    <source>
        <dbReference type="ARBA" id="ARBA00023012"/>
    </source>
</evidence>
<evidence type="ECO:0000256" key="5">
    <source>
        <dbReference type="ARBA" id="ARBA00022553"/>
    </source>
</evidence>
<protein>
    <recommendedName>
        <fullName evidence="3">histidine kinase</fullName>
        <ecNumber evidence="3">2.7.13.3</ecNumber>
    </recommendedName>
</protein>
<keyword evidence="9" id="KW-0067">ATP-binding</keyword>
<evidence type="ECO:0000256" key="3">
    <source>
        <dbReference type="ARBA" id="ARBA00012438"/>
    </source>
</evidence>
<evidence type="ECO:0000256" key="1">
    <source>
        <dbReference type="ARBA" id="ARBA00000085"/>
    </source>
</evidence>
<keyword evidence="11 12" id="KW-0472">Membrane</keyword>
<feature type="transmembrane region" description="Helical" evidence="12">
    <location>
        <begin position="368"/>
        <end position="387"/>
    </location>
</feature>
<accession>A0AA96LPP9</accession>
<name>A0AA96LPP9_9BACL</name>
<dbReference type="GO" id="GO:0005524">
    <property type="term" value="F:ATP binding"/>
    <property type="evidence" value="ECO:0007669"/>
    <property type="project" value="UniProtKB-KW"/>
</dbReference>
<proteinExistence type="predicted"/>
<dbReference type="PROSITE" id="PS50109">
    <property type="entry name" value="HIS_KIN"/>
    <property type="match status" value="1"/>
</dbReference>
<dbReference type="Pfam" id="PF02518">
    <property type="entry name" value="HATPase_c"/>
    <property type="match status" value="1"/>
</dbReference>
<dbReference type="InterPro" id="IPR010559">
    <property type="entry name" value="Sig_transdc_His_kin_internal"/>
</dbReference>
<evidence type="ECO:0000259" key="14">
    <source>
        <dbReference type="PROSITE" id="PS50885"/>
    </source>
</evidence>
<dbReference type="PROSITE" id="PS50885">
    <property type="entry name" value="HAMP"/>
    <property type="match status" value="1"/>
</dbReference>
<comment type="subcellular location">
    <subcellularLocation>
        <location evidence="2">Cell membrane</location>
        <topology evidence="2">Multi-pass membrane protein</topology>
    </subcellularLocation>
</comment>